<dbReference type="AlphaFoldDB" id="A0A8C5G2F2"/>
<name>A0A8C5G2F2_GOUWI</name>
<evidence type="ECO:0000259" key="4">
    <source>
        <dbReference type="Pfam" id="PF11938"/>
    </source>
</evidence>
<feature type="compositionally biased region" description="Acidic residues" evidence="3">
    <location>
        <begin position="37"/>
        <end position="50"/>
    </location>
</feature>
<reference evidence="5" key="1">
    <citation type="submission" date="2025-08" db="UniProtKB">
        <authorList>
            <consortium name="Ensembl"/>
        </authorList>
    </citation>
    <scope>IDENTIFICATION</scope>
</reference>
<dbReference type="PANTHER" id="PTHR15382:SF3">
    <property type="entry name" value="PROTEIN CANOPY HOMOLOG 4"/>
    <property type="match status" value="1"/>
</dbReference>
<keyword evidence="6" id="KW-1185">Reference proteome</keyword>
<proteinExistence type="inferred from homology"/>
<accession>A0A8C5G2F2</accession>
<feature type="region of interest" description="Disordered" evidence="3">
    <location>
        <begin position="1"/>
        <end position="20"/>
    </location>
</feature>
<organism evidence="5 6">
    <name type="scientific">Gouania willdenowi</name>
    <name type="common">Blunt-snouted clingfish</name>
    <name type="synonym">Lepadogaster willdenowi</name>
    <dbReference type="NCBI Taxonomy" id="441366"/>
    <lineage>
        <taxon>Eukaryota</taxon>
        <taxon>Metazoa</taxon>
        <taxon>Chordata</taxon>
        <taxon>Craniata</taxon>
        <taxon>Vertebrata</taxon>
        <taxon>Euteleostomi</taxon>
        <taxon>Actinopterygii</taxon>
        <taxon>Neopterygii</taxon>
        <taxon>Teleostei</taxon>
        <taxon>Neoteleostei</taxon>
        <taxon>Acanthomorphata</taxon>
        <taxon>Ovalentaria</taxon>
        <taxon>Blenniimorphae</taxon>
        <taxon>Blenniiformes</taxon>
        <taxon>Gobiesocoidei</taxon>
        <taxon>Gobiesocidae</taxon>
        <taxon>Gobiesocinae</taxon>
        <taxon>Gouania</taxon>
    </lineage>
</organism>
<feature type="region of interest" description="Disordered" evidence="3">
    <location>
        <begin position="27"/>
        <end position="58"/>
    </location>
</feature>
<evidence type="ECO:0000256" key="3">
    <source>
        <dbReference type="SAM" id="MobiDB-lite"/>
    </source>
</evidence>
<dbReference type="Pfam" id="PF11938">
    <property type="entry name" value="DUF3456"/>
    <property type="match status" value="1"/>
</dbReference>
<evidence type="ECO:0000256" key="2">
    <source>
        <dbReference type="ARBA" id="ARBA00022729"/>
    </source>
</evidence>
<comment type="similarity">
    <text evidence="1">Belongs to the canopy family.</text>
</comment>
<dbReference type="Proteomes" id="UP000694680">
    <property type="component" value="Unassembled WGS sequence"/>
</dbReference>
<dbReference type="PANTHER" id="PTHR15382">
    <property type="entry name" value="CTG4A-RELATED"/>
    <property type="match status" value="1"/>
</dbReference>
<evidence type="ECO:0000313" key="6">
    <source>
        <dbReference type="Proteomes" id="UP000694680"/>
    </source>
</evidence>
<sequence>MADGQSWMMTTVKLEEEEEKEQILLREVKLSMSKTDSDDDDDDDDEDDDEGCRRKAVLEELRHPDHVWDGMFAPKMEKSGEEETEEFSDVCSVKEELFGLYSGVSVEEGDRLLNKCEVCKFLTVEMQEALERTGRSKEVLELGEVLDTGKSRRNIK</sequence>
<feature type="domain" description="DUF3456" evidence="4">
    <location>
        <begin position="115"/>
        <end position="153"/>
    </location>
</feature>
<reference evidence="5" key="2">
    <citation type="submission" date="2025-09" db="UniProtKB">
        <authorList>
            <consortium name="Ensembl"/>
        </authorList>
    </citation>
    <scope>IDENTIFICATION</scope>
</reference>
<evidence type="ECO:0000313" key="5">
    <source>
        <dbReference type="Ensembl" id="ENSGWIP00000009848.1"/>
    </source>
</evidence>
<dbReference type="InterPro" id="IPR021852">
    <property type="entry name" value="DUF3456"/>
</dbReference>
<dbReference type="Ensembl" id="ENSGWIT00000010968.1">
    <property type="protein sequence ID" value="ENSGWIP00000009848.1"/>
    <property type="gene ID" value="ENSGWIG00000005833.1"/>
</dbReference>
<keyword evidence="2" id="KW-0732">Signal</keyword>
<evidence type="ECO:0000256" key="1">
    <source>
        <dbReference type="ARBA" id="ARBA00007285"/>
    </source>
</evidence>
<protein>
    <submittedName>
        <fullName evidence="5">Canopy FGF signaling regulator 4</fullName>
    </submittedName>
</protein>